<keyword evidence="1" id="KW-0472">Membrane</keyword>
<accession>A0A9P4G6U9</accession>
<dbReference type="AlphaFoldDB" id="A0A9P4G6U9"/>
<gene>
    <name evidence="2" type="ORF">K460DRAFT_410716</name>
</gene>
<sequence>MESSGSPATASTYAGADASPYQVSHAPVHEGACPTDDGNDIRRFELLRSFSYVISCVILSNMLIGSAFIVLVQYVFPLWHQDE</sequence>
<evidence type="ECO:0000313" key="3">
    <source>
        <dbReference type="Proteomes" id="UP000800039"/>
    </source>
</evidence>
<comment type="caution">
    <text evidence="2">The sequence shown here is derived from an EMBL/GenBank/DDBJ whole genome shotgun (WGS) entry which is preliminary data.</text>
</comment>
<dbReference type="GeneID" id="63854655"/>
<keyword evidence="1" id="KW-1133">Transmembrane helix</keyword>
<evidence type="ECO:0000313" key="2">
    <source>
        <dbReference type="EMBL" id="KAF1840106.1"/>
    </source>
</evidence>
<protein>
    <submittedName>
        <fullName evidence="2">Uncharacterized protein</fullName>
    </submittedName>
</protein>
<evidence type="ECO:0000256" key="1">
    <source>
        <dbReference type="SAM" id="Phobius"/>
    </source>
</evidence>
<reference evidence="2" key="1">
    <citation type="submission" date="2020-01" db="EMBL/GenBank/DDBJ databases">
        <authorList>
            <consortium name="DOE Joint Genome Institute"/>
            <person name="Haridas S."/>
            <person name="Albert R."/>
            <person name="Binder M."/>
            <person name="Bloem J."/>
            <person name="Labutti K."/>
            <person name="Salamov A."/>
            <person name="Andreopoulos B."/>
            <person name="Baker S.E."/>
            <person name="Barry K."/>
            <person name="Bills G."/>
            <person name="Bluhm B.H."/>
            <person name="Cannon C."/>
            <person name="Castanera R."/>
            <person name="Culley D.E."/>
            <person name="Daum C."/>
            <person name="Ezra D."/>
            <person name="Gonzalez J.B."/>
            <person name="Henrissat B."/>
            <person name="Kuo A."/>
            <person name="Liang C."/>
            <person name="Lipzen A."/>
            <person name="Lutzoni F."/>
            <person name="Magnuson J."/>
            <person name="Mondo S."/>
            <person name="Nolan M."/>
            <person name="Ohm R."/>
            <person name="Pangilinan J."/>
            <person name="Park H.-J."/>
            <person name="Ramirez L."/>
            <person name="Alfaro M."/>
            <person name="Sun H."/>
            <person name="Tritt A."/>
            <person name="Yoshinaga Y."/>
            <person name="Zwiers L.-H."/>
            <person name="Turgeon B.G."/>
            <person name="Goodwin S.B."/>
            <person name="Spatafora J.W."/>
            <person name="Crous P.W."/>
            <person name="Grigoriev I.V."/>
        </authorList>
    </citation>
    <scope>NUCLEOTIDE SEQUENCE</scope>
    <source>
        <strain evidence="2">CBS 394.84</strain>
    </source>
</reference>
<keyword evidence="3" id="KW-1185">Reference proteome</keyword>
<proteinExistence type="predicted"/>
<organism evidence="2 3">
    <name type="scientific">Cucurbitaria berberidis CBS 394.84</name>
    <dbReference type="NCBI Taxonomy" id="1168544"/>
    <lineage>
        <taxon>Eukaryota</taxon>
        <taxon>Fungi</taxon>
        <taxon>Dikarya</taxon>
        <taxon>Ascomycota</taxon>
        <taxon>Pezizomycotina</taxon>
        <taxon>Dothideomycetes</taxon>
        <taxon>Pleosporomycetidae</taxon>
        <taxon>Pleosporales</taxon>
        <taxon>Pleosporineae</taxon>
        <taxon>Cucurbitariaceae</taxon>
        <taxon>Cucurbitaria</taxon>
    </lineage>
</organism>
<name>A0A9P4G6U9_9PLEO</name>
<dbReference type="Proteomes" id="UP000800039">
    <property type="component" value="Unassembled WGS sequence"/>
</dbReference>
<dbReference type="EMBL" id="ML976620">
    <property type="protein sequence ID" value="KAF1840106.1"/>
    <property type="molecule type" value="Genomic_DNA"/>
</dbReference>
<feature type="transmembrane region" description="Helical" evidence="1">
    <location>
        <begin position="52"/>
        <end position="76"/>
    </location>
</feature>
<keyword evidence="1" id="KW-0812">Transmembrane</keyword>
<dbReference type="RefSeq" id="XP_040782669.1">
    <property type="nucleotide sequence ID" value="XM_040937405.1"/>
</dbReference>